<organism evidence="2 3">
    <name type="scientific">Anabarilius grahami</name>
    <name type="common">Kanglang fish</name>
    <name type="synonym">Barilius grahami</name>
    <dbReference type="NCBI Taxonomy" id="495550"/>
    <lineage>
        <taxon>Eukaryota</taxon>
        <taxon>Metazoa</taxon>
        <taxon>Chordata</taxon>
        <taxon>Craniata</taxon>
        <taxon>Vertebrata</taxon>
        <taxon>Euteleostomi</taxon>
        <taxon>Actinopterygii</taxon>
        <taxon>Neopterygii</taxon>
        <taxon>Teleostei</taxon>
        <taxon>Ostariophysi</taxon>
        <taxon>Cypriniformes</taxon>
        <taxon>Xenocyprididae</taxon>
        <taxon>Xenocypridinae</taxon>
        <taxon>Xenocypridinae incertae sedis</taxon>
        <taxon>Anabarilius</taxon>
    </lineage>
</organism>
<name>A0A3N0Z1M7_ANAGA</name>
<comment type="caution">
    <text evidence="2">The sequence shown here is derived from an EMBL/GenBank/DDBJ whole genome shotgun (WGS) entry which is preliminary data.</text>
</comment>
<dbReference type="EMBL" id="RJVU01015592">
    <property type="protein sequence ID" value="ROL52447.1"/>
    <property type="molecule type" value="Genomic_DNA"/>
</dbReference>
<proteinExistence type="predicted"/>
<dbReference type="Proteomes" id="UP000281406">
    <property type="component" value="Unassembled WGS sequence"/>
</dbReference>
<sequence>MTQILPVHARVNVQKALNGPRGDFAAYVGWVLVDCGFPFTICPTEEDITRPTPDAEPSQPPRMERMPVPTREPEPAAMIMPDKKTEPTITPEPKNKEKSDPVCEPATPQSVPVGVVLEFVGMEWSPAHTPAAWGELQLASECNHYEEVEEDISLNLPSPLVPPSSKSPASSKIPPRHPLPPPLPKTASSSALPLLFPFRPLAPPLNSLCCVDLICLLVSSSTLSRGSPGFASSC</sequence>
<feature type="region of interest" description="Disordered" evidence="1">
    <location>
        <begin position="156"/>
        <end position="185"/>
    </location>
</feature>
<keyword evidence="3" id="KW-1185">Reference proteome</keyword>
<evidence type="ECO:0000256" key="1">
    <source>
        <dbReference type="SAM" id="MobiDB-lite"/>
    </source>
</evidence>
<accession>A0A3N0Z1M7</accession>
<feature type="region of interest" description="Disordered" evidence="1">
    <location>
        <begin position="45"/>
        <end position="107"/>
    </location>
</feature>
<reference evidence="2 3" key="1">
    <citation type="submission" date="2018-10" db="EMBL/GenBank/DDBJ databases">
        <title>Genome assembly for a Yunnan-Guizhou Plateau 3E fish, Anabarilius grahami (Regan), and its evolutionary and genetic applications.</title>
        <authorList>
            <person name="Jiang W."/>
        </authorList>
    </citation>
    <scope>NUCLEOTIDE SEQUENCE [LARGE SCALE GENOMIC DNA]</scope>
    <source>
        <strain evidence="2">AG-KIZ</strain>
        <tissue evidence="2">Muscle</tissue>
    </source>
</reference>
<evidence type="ECO:0000313" key="3">
    <source>
        <dbReference type="Proteomes" id="UP000281406"/>
    </source>
</evidence>
<dbReference type="AlphaFoldDB" id="A0A3N0Z1M7"/>
<protein>
    <submittedName>
        <fullName evidence="2">Uncharacterized protein</fullName>
    </submittedName>
</protein>
<gene>
    <name evidence="2" type="ORF">DPX16_6131</name>
</gene>
<feature type="compositionally biased region" description="Low complexity" evidence="1">
    <location>
        <begin position="156"/>
        <end position="173"/>
    </location>
</feature>
<evidence type="ECO:0000313" key="2">
    <source>
        <dbReference type="EMBL" id="ROL52447.1"/>
    </source>
</evidence>